<evidence type="ECO:0000256" key="1">
    <source>
        <dbReference type="SAM" id="MobiDB-lite"/>
    </source>
</evidence>
<protein>
    <submittedName>
        <fullName evidence="2">C3</fullName>
    </submittedName>
</protein>
<feature type="region of interest" description="Disordered" evidence="1">
    <location>
        <begin position="1"/>
        <end position="32"/>
    </location>
</feature>
<sequence length="126" mass="14096">MSRTLMESHPITQIPRYPEGMQMSPTTSPREGYLRNEEYLELQEEVLRSLGIPSGQQSSRSLHPSPSSSPDVEPNNRTPTQPSCETSNTWQIESGLSHQLCINPDGRIFLAYPSPLNNGRMKISSP</sequence>
<evidence type="ECO:0000313" key="2">
    <source>
        <dbReference type="EMBL" id="AXN93736.1"/>
    </source>
</evidence>
<dbReference type="EMBL" id="MH085201">
    <property type="protein sequence ID" value="AXN93736.1"/>
    <property type="molecule type" value="Genomic_DNA"/>
</dbReference>
<reference evidence="2" key="1">
    <citation type="journal article" date="2018" name="Plant Dis.">
        <title>First Report of Alfalfa Leaf Curl Virus Affecting Alfalfa (Medicago sativa) in Jordan, Lebanon, Syria, and Tunisia.</title>
        <authorList>
            <person name="Kumari S.G."/>
            <person name="Moukahel A.R."/>
            <person name="Richet C."/>
            <person name="Galzi S."/>
            <person name="Filloux D."/>
            <person name="Roumagnac P."/>
            <person name="Asaad N."/>
            <person name="Hijazi J."/>
            <person name="Mghandef S."/>
        </authorList>
    </citation>
    <scope>NUCLEOTIDE SEQUENCE</scope>
    <source>
        <strain evidence="2">ME8</strain>
    </source>
</reference>
<accession>A0A3G1S877</accession>
<feature type="compositionally biased region" description="Polar residues" evidence="1">
    <location>
        <begin position="75"/>
        <end position="88"/>
    </location>
</feature>
<name>A0A3G1S877_9GEMI</name>
<feature type="compositionally biased region" description="Low complexity" evidence="1">
    <location>
        <begin position="58"/>
        <end position="70"/>
    </location>
</feature>
<organism evidence="2">
    <name type="scientific">Capulavirus medicagonis</name>
    <dbReference type="NCBI Taxonomy" id="1306546"/>
    <lineage>
        <taxon>Viruses</taxon>
        <taxon>Monodnaviria</taxon>
        <taxon>Shotokuvirae</taxon>
        <taxon>Cressdnaviricota</taxon>
        <taxon>Repensiviricetes</taxon>
        <taxon>Geplafuvirales</taxon>
        <taxon>Geminiviridae</taxon>
        <taxon>Capulavirus</taxon>
    </lineage>
</organism>
<reference evidence="2" key="2">
    <citation type="submission" date="2018-03" db="EMBL/GenBank/DDBJ databases">
        <authorList>
            <person name="Davoodi Z."/>
            <person name="Heydarnejad J."/>
            <person name="Massumi H."/>
            <person name="Richet C."/>
            <person name="Galzi S."/>
            <person name="Filloux D."/>
            <person name="Roumagnac P."/>
        </authorList>
    </citation>
    <scope>NUCLEOTIDE SEQUENCE</scope>
    <source>
        <strain evidence="2">ME8</strain>
    </source>
</reference>
<feature type="region of interest" description="Disordered" evidence="1">
    <location>
        <begin position="47"/>
        <end position="88"/>
    </location>
</feature>
<proteinExistence type="predicted"/>